<organism evidence="1 2">
    <name type="scientific">Rhabdobacter roseus</name>
    <dbReference type="NCBI Taxonomy" id="1655419"/>
    <lineage>
        <taxon>Bacteria</taxon>
        <taxon>Pseudomonadati</taxon>
        <taxon>Bacteroidota</taxon>
        <taxon>Cytophagia</taxon>
        <taxon>Cytophagales</taxon>
        <taxon>Cytophagaceae</taxon>
        <taxon>Rhabdobacter</taxon>
    </lineage>
</organism>
<sequence>MTDTIEKYTAEEILEIFKEQHRLCSPLDPEADPWTDITAEMTIREWRWANDLLSWKDLSNFLIKNSELTLY</sequence>
<protein>
    <submittedName>
        <fullName evidence="1">Uncharacterized protein</fullName>
    </submittedName>
</protein>
<proteinExistence type="predicted"/>
<dbReference type="Proteomes" id="UP000557307">
    <property type="component" value="Unassembled WGS sequence"/>
</dbReference>
<comment type="caution">
    <text evidence="1">The sequence shown here is derived from an EMBL/GenBank/DDBJ whole genome shotgun (WGS) entry which is preliminary data.</text>
</comment>
<dbReference type="EMBL" id="JACHGF010000008">
    <property type="protein sequence ID" value="MBB5286021.1"/>
    <property type="molecule type" value="Genomic_DNA"/>
</dbReference>
<evidence type="ECO:0000313" key="2">
    <source>
        <dbReference type="Proteomes" id="UP000557307"/>
    </source>
</evidence>
<gene>
    <name evidence="1" type="ORF">HNQ92_004181</name>
</gene>
<name>A0A840TQB4_9BACT</name>
<keyword evidence="2" id="KW-1185">Reference proteome</keyword>
<evidence type="ECO:0000313" key="1">
    <source>
        <dbReference type="EMBL" id="MBB5286021.1"/>
    </source>
</evidence>
<reference evidence="1 2" key="1">
    <citation type="submission" date="2020-08" db="EMBL/GenBank/DDBJ databases">
        <title>Genomic Encyclopedia of Type Strains, Phase IV (KMG-IV): sequencing the most valuable type-strain genomes for metagenomic binning, comparative biology and taxonomic classification.</title>
        <authorList>
            <person name="Goeker M."/>
        </authorList>
    </citation>
    <scope>NUCLEOTIDE SEQUENCE [LARGE SCALE GENOMIC DNA]</scope>
    <source>
        <strain evidence="1 2">DSM 105074</strain>
    </source>
</reference>
<dbReference type="AlphaFoldDB" id="A0A840TQB4"/>
<dbReference type="RefSeq" id="WP_184177240.1">
    <property type="nucleotide sequence ID" value="NZ_JACHGF010000008.1"/>
</dbReference>
<accession>A0A840TQB4</accession>